<dbReference type="STRING" id="869754.A0A1A0HKE2"/>
<protein>
    <recommendedName>
        <fullName evidence="12">Nucleoporin Nup133/Nup155-like C-terminal domain-containing protein</fullName>
    </recommendedName>
</protein>
<evidence type="ECO:0000256" key="4">
    <source>
        <dbReference type="ARBA" id="ARBA00022816"/>
    </source>
</evidence>
<evidence type="ECO:0000313" key="11">
    <source>
        <dbReference type="Proteomes" id="UP000092555"/>
    </source>
</evidence>
<proteinExistence type="inferred from homology"/>
<evidence type="ECO:0000256" key="7">
    <source>
        <dbReference type="ARBA" id="ARBA00023242"/>
    </source>
</evidence>
<keyword evidence="11" id="KW-1185">Reference proteome</keyword>
<dbReference type="PANTHER" id="PTHR13405:SF11">
    <property type="entry name" value="NUCLEAR PORE COMPLEX PROTEIN NUP133"/>
    <property type="match status" value="1"/>
</dbReference>
<evidence type="ECO:0000256" key="5">
    <source>
        <dbReference type="ARBA" id="ARBA00022927"/>
    </source>
</evidence>
<dbReference type="InterPro" id="IPR015943">
    <property type="entry name" value="WD40/YVTN_repeat-like_dom_sf"/>
</dbReference>
<dbReference type="Pfam" id="PF08801">
    <property type="entry name" value="Nucleoporin_N"/>
    <property type="match status" value="1"/>
</dbReference>
<dbReference type="AlphaFoldDB" id="A0A1A0HKE2"/>
<dbReference type="PANTHER" id="PTHR13405">
    <property type="entry name" value="NUCLEAR PORE COMPLEX PROTEIN NUP133"/>
    <property type="match status" value="1"/>
</dbReference>
<feature type="domain" description="Nucleoporin Nup133/Nup155-like N-terminal" evidence="9">
    <location>
        <begin position="54"/>
        <end position="482"/>
    </location>
</feature>
<dbReference type="Proteomes" id="UP000092555">
    <property type="component" value="Unassembled WGS sequence"/>
</dbReference>
<dbReference type="GO" id="GO:0006606">
    <property type="term" value="P:protein import into nucleus"/>
    <property type="evidence" value="ECO:0007669"/>
    <property type="project" value="TreeGrafter"/>
</dbReference>
<evidence type="ECO:0000256" key="6">
    <source>
        <dbReference type="ARBA" id="ARBA00023010"/>
    </source>
</evidence>
<accession>A0A1A0HKE2</accession>
<dbReference type="GO" id="GO:0000972">
    <property type="term" value="P:transcription-dependent tethering of RNA polymerase II gene DNA at nuclear periphery"/>
    <property type="evidence" value="ECO:0007669"/>
    <property type="project" value="TreeGrafter"/>
</dbReference>
<keyword evidence="7" id="KW-0539">Nucleus</keyword>
<keyword evidence="4" id="KW-0509">mRNA transport</keyword>
<dbReference type="OrthoDB" id="103454at2759"/>
<dbReference type="GO" id="GO:0031080">
    <property type="term" value="C:nuclear pore outer ring"/>
    <property type="evidence" value="ECO:0007669"/>
    <property type="project" value="TreeGrafter"/>
</dbReference>
<evidence type="ECO:0000256" key="2">
    <source>
        <dbReference type="ARBA" id="ARBA00005569"/>
    </source>
</evidence>
<evidence type="ECO:0000259" key="8">
    <source>
        <dbReference type="Pfam" id="PF03177"/>
    </source>
</evidence>
<evidence type="ECO:0000259" key="9">
    <source>
        <dbReference type="Pfam" id="PF08801"/>
    </source>
</evidence>
<dbReference type="GO" id="GO:0017056">
    <property type="term" value="F:structural constituent of nuclear pore"/>
    <property type="evidence" value="ECO:0007669"/>
    <property type="project" value="InterPro"/>
</dbReference>
<dbReference type="InterPro" id="IPR007187">
    <property type="entry name" value="Nucleoporin_Nup133/Nup155_C"/>
</dbReference>
<comment type="caution">
    <text evidence="10">The sequence shown here is derived from an EMBL/GenBank/DDBJ whole genome shotgun (WGS) entry which is preliminary data.</text>
</comment>
<evidence type="ECO:0008006" key="12">
    <source>
        <dbReference type="Google" id="ProtNLM"/>
    </source>
</evidence>
<evidence type="ECO:0000256" key="3">
    <source>
        <dbReference type="ARBA" id="ARBA00022448"/>
    </source>
</evidence>
<gene>
    <name evidence="10" type="ORF">METBIDRAFT_77163</name>
</gene>
<sequence length="1156" mass="127491">MPATSAGLFRPRKFAAPASPAAPAKLSFLADLTTDLAAPPGVPSAPSSGATELTKNDKYSVARLPAVPPVLGGHSLPSAAAAAALNAYTDNATRCALAVGENTINVWPYSSTDDTPLTFEFPLGTPAPSAGPLAILTRPAPGTTLDPGLAVIDSCSGHVCFYESVQYAPALGMIRSARSETTVALLAAQGEYITLAENVEPAGIAVATSWQRVVLVVLRDHSGAPHLSSVELTRPPASRRFAGWLRGAAPGELGDEIVAIRAGPPGLHGHGQQIVVLDAAGSFRSFVFLVSAAGMPFVDHRSTVLYALASHLERNVDGLIPGAVLASRFLDLQPLVQDNAAPHDVYVCLVAVRSSTHGLDAEQLLLLKLQINASGVLVLGSHQLPGVLPLLAALPAPSPRLYIPRPGRTAFVYVGNSVIMSDLSPATSATASQDFSYYEPQWEDVVNFKTAVQIIGCGYEDRRAAPENPALVLVTAGHGVVRIERFLEDPTGSTAMDTDPSDPVALLKSHINQAIFYGDSSLVNFDVDASFLLDTIDPAVRSVVSSILDSSSPYLPGNFSSTRDSFSLRLELLRRLIEYTRSNFSDSLYAVLPVMVEALEKLEVASNLWNIIDSHSAEVVDLKSILKRIITHNDLVQKALSQDTIRLFFANNVDEILPVLTELVAEISASNVSLKLLVMILVSTLHDAVHKNEVAYIFGNSEIPPFKLWLFDSSLLVEAEQIYTKAFCSKNEAFQFLDSSSSRNELIQFTETLYFLMTSAIQFMQQTNDDQLHEYLKWYNRRKGAWVDALISRGLIREALAISQKYHDFYSVAHILEKERDQMSPEYVFDKIDFFMNQYGYSFASKLFDFYILKKQFQRILVDCKPYETFLEQYFQENPKNSDEVSWIYYLQVRNFKEASNVLMSLSIDETTENQGVREFNFSMAKLCAIVAKSEGTIVEDGTGLDELAVDAENNLVAIRIQNQLHQKISSFVDNKRELITLEYFVANFLNPKLSRNEVETKISPFFQRFVDEKTLSKEELISLLTSINPTTHGFNQVFSDSLKIAALISNDSIFHKQACDIWKRLICSTDDWGLISATEGNSDEVNKSRVKGTVLFNTLKVVQEHKEIMSVLDDVLKKTHEDFIIEEGSWDEKLQQLVVECNIEMWISTVRNEAK</sequence>
<dbReference type="EMBL" id="LXTC01000001">
    <property type="protein sequence ID" value="OBA24357.1"/>
    <property type="molecule type" value="Genomic_DNA"/>
</dbReference>
<keyword evidence="5" id="KW-0653">Protein transport</keyword>
<comment type="subcellular location">
    <subcellularLocation>
        <location evidence="1">Nucleus envelope</location>
    </subcellularLocation>
</comment>
<evidence type="ECO:0000256" key="1">
    <source>
        <dbReference type="ARBA" id="ARBA00004259"/>
    </source>
</evidence>
<feature type="domain" description="Nucleoporin Nup133/Nup155-like C-terminal" evidence="8">
    <location>
        <begin position="829"/>
        <end position="1103"/>
    </location>
</feature>
<evidence type="ECO:0000313" key="10">
    <source>
        <dbReference type="EMBL" id="OBA24357.1"/>
    </source>
</evidence>
<organism evidence="10 11">
    <name type="scientific">Metschnikowia bicuspidata var. bicuspidata NRRL YB-4993</name>
    <dbReference type="NCBI Taxonomy" id="869754"/>
    <lineage>
        <taxon>Eukaryota</taxon>
        <taxon>Fungi</taxon>
        <taxon>Dikarya</taxon>
        <taxon>Ascomycota</taxon>
        <taxon>Saccharomycotina</taxon>
        <taxon>Pichiomycetes</taxon>
        <taxon>Metschnikowiaceae</taxon>
        <taxon>Metschnikowia</taxon>
    </lineage>
</organism>
<dbReference type="InterPro" id="IPR014908">
    <property type="entry name" value="Nucleoporin_Nup133/Nup155_N"/>
</dbReference>
<reference evidence="10 11" key="1">
    <citation type="submission" date="2016-05" db="EMBL/GenBank/DDBJ databases">
        <title>Comparative genomics of biotechnologically important yeasts.</title>
        <authorList>
            <consortium name="DOE Joint Genome Institute"/>
            <person name="Riley R."/>
            <person name="Haridas S."/>
            <person name="Wolfe K.H."/>
            <person name="Lopes M.R."/>
            <person name="Hittinger C.T."/>
            <person name="Goker M."/>
            <person name="Salamov A."/>
            <person name="Wisecaver J."/>
            <person name="Long T.M."/>
            <person name="Aerts A.L."/>
            <person name="Barry K."/>
            <person name="Choi C."/>
            <person name="Clum A."/>
            <person name="Coughlan A.Y."/>
            <person name="Deshpande S."/>
            <person name="Douglass A.P."/>
            <person name="Hanson S.J."/>
            <person name="Klenk H.-P."/>
            <person name="LaButti K."/>
            <person name="Lapidus A."/>
            <person name="Lindquist E."/>
            <person name="Lipzen A."/>
            <person name="Meier-kolthoff J.P."/>
            <person name="Ohm R.A."/>
            <person name="Otillar R.P."/>
            <person name="Pangilinan J."/>
            <person name="Peng Y."/>
            <person name="Rokas A."/>
            <person name="Rosa C.A."/>
            <person name="Scheuner C."/>
            <person name="Sibirny A.A."/>
            <person name="Slot J.C."/>
            <person name="Stielow J.B."/>
            <person name="Sun H."/>
            <person name="Kurtzman C.P."/>
            <person name="Blackwell M."/>
            <person name="Grigoriev I.V."/>
            <person name="Jeffries T.W."/>
        </authorList>
    </citation>
    <scope>NUCLEOTIDE SEQUENCE [LARGE SCALE GENOMIC DNA]</scope>
    <source>
        <strain evidence="10 11">NRRL YB-4993</strain>
    </source>
</reference>
<dbReference type="Pfam" id="PF03177">
    <property type="entry name" value="Nucleoporin_C"/>
    <property type="match status" value="1"/>
</dbReference>
<dbReference type="RefSeq" id="XP_018714838.1">
    <property type="nucleotide sequence ID" value="XM_018858654.1"/>
</dbReference>
<keyword evidence="6" id="KW-0811">Translocation</keyword>
<dbReference type="GeneID" id="30031630"/>
<dbReference type="SUPFAM" id="SSF117289">
    <property type="entry name" value="Nucleoporin domain"/>
    <property type="match status" value="1"/>
</dbReference>
<dbReference type="Gene3D" id="2.130.10.10">
    <property type="entry name" value="YVTN repeat-like/Quinoprotein amine dehydrogenase"/>
    <property type="match status" value="1"/>
</dbReference>
<keyword evidence="3" id="KW-0813">Transport</keyword>
<name>A0A1A0HKE2_9ASCO</name>
<dbReference type="GO" id="GO:0016973">
    <property type="term" value="P:poly(A)+ mRNA export from nucleus"/>
    <property type="evidence" value="ECO:0007669"/>
    <property type="project" value="TreeGrafter"/>
</dbReference>
<dbReference type="InterPro" id="IPR037624">
    <property type="entry name" value="Nup133-like"/>
</dbReference>
<comment type="similarity">
    <text evidence="2">Belongs to the nucleoporin Nup133 family.</text>
</comment>
<dbReference type="Gene3D" id="1.20.58.1380">
    <property type="match status" value="1"/>
</dbReference>